<gene>
    <name evidence="2" type="ordered locus">Clole_3763</name>
</gene>
<protein>
    <recommendedName>
        <fullName evidence="4">Preprotein translocase subunit SecE</fullName>
    </recommendedName>
</protein>
<name>F2JHV1_CELLD</name>
<evidence type="ECO:0000313" key="3">
    <source>
        <dbReference type="Proteomes" id="UP000008467"/>
    </source>
</evidence>
<evidence type="ECO:0008006" key="4">
    <source>
        <dbReference type="Google" id="ProtNLM"/>
    </source>
</evidence>
<dbReference type="RefSeq" id="WP_013658717.1">
    <property type="nucleotide sequence ID" value="NC_015275.1"/>
</dbReference>
<feature type="transmembrane region" description="Helical" evidence="1">
    <location>
        <begin position="35"/>
        <end position="56"/>
    </location>
</feature>
<evidence type="ECO:0000313" key="2">
    <source>
        <dbReference type="EMBL" id="ADZ85443.1"/>
    </source>
</evidence>
<sequence>MKKIKEKMEVAKLKVFTETKQLLEEEKGEFGIKQLAITVGIIIIVGFVIGLLQGGLLEGWIGEVWTFLFDTIQGMVGA</sequence>
<dbReference type="AlphaFoldDB" id="F2JHV1"/>
<dbReference type="KEGG" id="cle:Clole_3763"/>
<keyword evidence="3" id="KW-1185">Reference proteome</keyword>
<dbReference type="eggNOG" id="ENOG5033FJB">
    <property type="taxonomic scope" value="Bacteria"/>
</dbReference>
<dbReference type="Proteomes" id="UP000008467">
    <property type="component" value="Chromosome"/>
</dbReference>
<proteinExistence type="predicted"/>
<organism evidence="2 3">
    <name type="scientific">Cellulosilyticum lentocellum (strain ATCC 49066 / DSM 5427 / NCIMB 11756 / RHM5)</name>
    <name type="common">Clostridium lentocellum</name>
    <dbReference type="NCBI Taxonomy" id="642492"/>
    <lineage>
        <taxon>Bacteria</taxon>
        <taxon>Bacillati</taxon>
        <taxon>Bacillota</taxon>
        <taxon>Clostridia</taxon>
        <taxon>Lachnospirales</taxon>
        <taxon>Cellulosilyticaceae</taxon>
        <taxon>Cellulosilyticum</taxon>
    </lineage>
</organism>
<reference evidence="2 3" key="1">
    <citation type="journal article" date="2011" name="J. Bacteriol.">
        <title>Complete genome sequence of the cellulose-degrading bacterium Cellulosilyticum lentocellum.</title>
        <authorList>
            <consortium name="US DOE Joint Genome Institute"/>
            <person name="Miller D.A."/>
            <person name="Suen G."/>
            <person name="Bruce D."/>
            <person name="Copeland A."/>
            <person name="Cheng J.F."/>
            <person name="Detter C."/>
            <person name="Goodwin L.A."/>
            <person name="Han C.S."/>
            <person name="Hauser L.J."/>
            <person name="Land M.L."/>
            <person name="Lapidus A."/>
            <person name="Lucas S."/>
            <person name="Meincke L."/>
            <person name="Pitluck S."/>
            <person name="Tapia R."/>
            <person name="Teshima H."/>
            <person name="Woyke T."/>
            <person name="Fox B.G."/>
            <person name="Angert E.R."/>
            <person name="Currie C.R."/>
        </authorList>
    </citation>
    <scope>NUCLEOTIDE SEQUENCE [LARGE SCALE GENOMIC DNA]</scope>
    <source>
        <strain evidence="3">ATCC 49066 / DSM 5427 / NCIMB 11756 / RHM5</strain>
    </source>
</reference>
<dbReference type="STRING" id="642492.Clole_3763"/>
<keyword evidence="1" id="KW-0812">Transmembrane</keyword>
<keyword evidence="1" id="KW-0472">Membrane</keyword>
<keyword evidence="1" id="KW-1133">Transmembrane helix</keyword>
<dbReference type="EMBL" id="CP002582">
    <property type="protein sequence ID" value="ADZ85443.1"/>
    <property type="molecule type" value="Genomic_DNA"/>
</dbReference>
<evidence type="ECO:0000256" key="1">
    <source>
        <dbReference type="SAM" id="Phobius"/>
    </source>
</evidence>
<dbReference type="HOGENOM" id="CLU_201861_0_0_9"/>
<accession>F2JHV1</accession>